<keyword evidence="3 4" id="KW-0408">Iron</keyword>
<accession>A0A8T1WGE3</accession>
<dbReference type="PROSITE" id="PS50255">
    <property type="entry name" value="CYTOCHROME_B5_2"/>
    <property type="match status" value="1"/>
</dbReference>
<dbReference type="EMBL" id="JAGDFM010000012">
    <property type="protein sequence ID" value="KAG7392251.1"/>
    <property type="molecule type" value="Genomic_DNA"/>
</dbReference>
<sequence length="343" mass="38494">MTSGGSSAAVSTGNRVAQFIVITAVISVLYQLFTQPQVVPTPSPPSTASPMGSGYRKGEDSRRFTSSEITGFLLFLGLFGLLQHKKKQDKKADIEAEQRHVARIVQSQRKGLKNGVSKTPGTSVTNLPRDVLHELLLFLPPKDLATCPVVCRAWESHVGDAAEALWRRIFRRDFGEPGDRFRRVFPIECWRQFYFRHHLSRAVELARLLGITDDRKCVAIEGQVYDVTDFLYLHPGGPHVIGDAVGTDATVIWDQFRHSDEAKESMQQFLVHDQVLARPESEKLHGNLESVVARWRKISWALAHSHCFGRMAPQFASAVFRFHSRGTTSTTPKWKQVFATAKS</sequence>
<keyword evidence="1 4" id="KW-0349">Heme</keyword>
<keyword evidence="2 4" id="KW-0479">Metal-binding</keyword>
<keyword evidence="4" id="KW-0812">Transmembrane</keyword>
<evidence type="ECO:0000256" key="3">
    <source>
        <dbReference type="ARBA" id="ARBA00023004"/>
    </source>
</evidence>
<dbReference type="GO" id="GO:0020037">
    <property type="term" value="F:heme binding"/>
    <property type="evidence" value="ECO:0007669"/>
    <property type="project" value="UniProtKB-UniRule"/>
</dbReference>
<gene>
    <name evidence="8" type="ORF">PHYPSEUDO_001355</name>
</gene>
<protein>
    <recommendedName>
        <fullName evidence="10">Cytochrome b5 heme-binding domain-containing protein</fullName>
    </recommendedName>
</protein>
<feature type="transmembrane region" description="Helical" evidence="4">
    <location>
        <begin position="16"/>
        <end position="33"/>
    </location>
</feature>
<dbReference type="PANTHER" id="PTHR19359">
    <property type="entry name" value="CYTOCHROME B5"/>
    <property type="match status" value="1"/>
</dbReference>
<reference evidence="8" key="1">
    <citation type="submission" date="2021-02" db="EMBL/GenBank/DDBJ databases">
        <authorList>
            <person name="Palmer J.M."/>
        </authorList>
    </citation>
    <scope>NUCLEOTIDE SEQUENCE</scope>
    <source>
        <strain evidence="8">SCRP734</strain>
    </source>
</reference>
<dbReference type="GO" id="GO:0016020">
    <property type="term" value="C:membrane"/>
    <property type="evidence" value="ECO:0007669"/>
    <property type="project" value="TreeGrafter"/>
</dbReference>
<evidence type="ECO:0000256" key="2">
    <source>
        <dbReference type="ARBA" id="ARBA00022723"/>
    </source>
</evidence>
<comment type="similarity">
    <text evidence="4">Belongs to the cytochrome b5 family.</text>
</comment>
<feature type="region of interest" description="Disordered" evidence="5">
    <location>
        <begin position="38"/>
        <end position="60"/>
    </location>
</feature>
<evidence type="ECO:0000256" key="1">
    <source>
        <dbReference type="ARBA" id="ARBA00022617"/>
    </source>
</evidence>
<evidence type="ECO:0000259" key="7">
    <source>
        <dbReference type="PROSITE" id="PS50255"/>
    </source>
</evidence>
<keyword evidence="9" id="KW-1185">Reference proteome</keyword>
<evidence type="ECO:0000259" key="6">
    <source>
        <dbReference type="PROSITE" id="PS50181"/>
    </source>
</evidence>
<dbReference type="Pfam" id="PF12937">
    <property type="entry name" value="F-box-like"/>
    <property type="match status" value="1"/>
</dbReference>
<evidence type="ECO:0000256" key="4">
    <source>
        <dbReference type="RuleBase" id="RU362121"/>
    </source>
</evidence>
<feature type="transmembrane region" description="Helical" evidence="4">
    <location>
        <begin position="64"/>
        <end position="82"/>
    </location>
</feature>
<evidence type="ECO:0000256" key="5">
    <source>
        <dbReference type="SAM" id="MobiDB-lite"/>
    </source>
</evidence>
<comment type="caution">
    <text evidence="4">Lacks conserved residue(s) required for the propagation of feature annotation.</text>
</comment>
<evidence type="ECO:0008006" key="10">
    <source>
        <dbReference type="Google" id="ProtNLM"/>
    </source>
</evidence>
<dbReference type="InterPro" id="IPR050668">
    <property type="entry name" value="Cytochrome_b5"/>
</dbReference>
<dbReference type="InterPro" id="IPR001810">
    <property type="entry name" value="F-box_dom"/>
</dbReference>
<dbReference type="Proteomes" id="UP000694044">
    <property type="component" value="Unassembled WGS sequence"/>
</dbReference>
<dbReference type="PANTHER" id="PTHR19359:SF25">
    <property type="entry name" value="CYTOCHROME B5 HEME-BINDING DOMAIN-CONTAINING PROTEIN"/>
    <property type="match status" value="1"/>
</dbReference>
<name>A0A8T1WGE3_9STRA</name>
<comment type="caution">
    <text evidence="8">The sequence shown here is derived from an EMBL/GenBank/DDBJ whole genome shotgun (WGS) entry which is preliminary data.</text>
</comment>
<evidence type="ECO:0000313" key="8">
    <source>
        <dbReference type="EMBL" id="KAG7392251.1"/>
    </source>
</evidence>
<dbReference type="PROSITE" id="PS00191">
    <property type="entry name" value="CYTOCHROME_B5_1"/>
    <property type="match status" value="1"/>
</dbReference>
<dbReference type="InterPro" id="IPR001199">
    <property type="entry name" value="Cyt_B5-like_heme/steroid-bd"/>
</dbReference>
<proteinExistence type="inferred from homology"/>
<dbReference type="InterPro" id="IPR018506">
    <property type="entry name" value="Cyt_B5_heme-BS"/>
</dbReference>
<dbReference type="AlphaFoldDB" id="A0A8T1WGE3"/>
<dbReference type="Pfam" id="PF00173">
    <property type="entry name" value="Cyt-b5"/>
    <property type="match status" value="1"/>
</dbReference>
<organism evidence="8 9">
    <name type="scientific">Phytophthora pseudosyringae</name>
    <dbReference type="NCBI Taxonomy" id="221518"/>
    <lineage>
        <taxon>Eukaryota</taxon>
        <taxon>Sar</taxon>
        <taxon>Stramenopiles</taxon>
        <taxon>Oomycota</taxon>
        <taxon>Peronosporomycetes</taxon>
        <taxon>Peronosporales</taxon>
        <taxon>Peronosporaceae</taxon>
        <taxon>Phytophthora</taxon>
    </lineage>
</organism>
<dbReference type="SMART" id="SM01117">
    <property type="entry name" value="Cyt-b5"/>
    <property type="match status" value="1"/>
</dbReference>
<keyword evidence="4" id="KW-0472">Membrane</keyword>
<dbReference type="OrthoDB" id="260519at2759"/>
<feature type="domain" description="F-box" evidence="6">
    <location>
        <begin position="121"/>
        <end position="169"/>
    </location>
</feature>
<evidence type="ECO:0000313" key="9">
    <source>
        <dbReference type="Proteomes" id="UP000694044"/>
    </source>
</evidence>
<dbReference type="PROSITE" id="PS50181">
    <property type="entry name" value="FBOX"/>
    <property type="match status" value="1"/>
</dbReference>
<keyword evidence="4" id="KW-1133">Transmembrane helix</keyword>
<feature type="domain" description="Cytochrome b5 heme-binding" evidence="7">
    <location>
        <begin position="218"/>
        <end position="275"/>
    </location>
</feature>
<dbReference type="GO" id="GO:0046872">
    <property type="term" value="F:metal ion binding"/>
    <property type="evidence" value="ECO:0007669"/>
    <property type="project" value="UniProtKB-UniRule"/>
</dbReference>